<dbReference type="PANTHER" id="PTHR31541:SF25">
    <property type="entry name" value="GAMMA-GLIADIN B"/>
    <property type="match status" value="1"/>
</dbReference>
<evidence type="ECO:0000313" key="7">
    <source>
        <dbReference type="Proteomes" id="UP001168877"/>
    </source>
</evidence>
<dbReference type="InterPro" id="IPR005508">
    <property type="entry name" value="At2g31720-like"/>
</dbReference>
<keyword evidence="4" id="KW-0804">Transcription</keyword>
<proteinExistence type="predicted"/>
<keyword evidence="5" id="KW-0539">Nucleus</keyword>
<dbReference type="AlphaFoldDB" id="A0AA39RQ17"/>
<name>A0AA39RQ17_ACESA</name>
<dbReference type="PANTHER" id="PTHR31541">
    <property type="entry name" value="B3 DOMAIN PLANT PROTEIN-RELATED"/>
    <property type="match status" value="1"/>
</dbReference>
<dbReference type="GO" id="GO:0005634">
    <property type="term" value="C:nucleus"/>
    <property type="evidence" value="ECO:0007669"/>
    <property type="project" value="UniProtKB-SubCell"/>
</dbReference>
<dbReference type="Gene3D" id="2.40.330.10">
    <property type="entry name" value="DNA-binding pseudobarrel domain"/>
    <property type="match status" value="1"/>
</dbReference>
<evidence type="ECO:0000313" key="6">
    <source>
        <dbReference type="EMBL" id="KAK0576497.1"/>
    </source>
</evidence>
<dbReference type="SUPFAM" id="SSF101936">
    <property type="entry name" value="DNA-binding pseudobarrel domain"/>
    <property type="match status" value="1"/>
</dbReference>
<keyword evidence="7" id="KW-1185">Reference proteome</keyword>
<evidence type="ECO:0000256" key="5">
    <source>
        <dbReference type="ARBA" id="ARBA00023242"/>
    </source>
</evidence>
<sequence>MSSWRDRMKKDELYAAMTLASFRLCVPRGRGTEDDDDLPPETRNFIESTLNGTCIASVMEKVLCKSDIDRNQNRLSFGVNKVKNEFLKTPEEVEKVETGLEVTVVQPCLEITPNVELRKRSKNDGRYSEFVLTGNWSEIVQNENNGLQKNKLVRLWSFRMGTDLCFALVKP</sequence>
<keyword evidence="2" id="KW-0805">Transcription regulation</keyword>
<accession>A0AA39RQ17</accession>
<evidence type="ECO:0000256" key="3">
    <source>
        <dbReference type="ARBA" id="ARBA00023125"/>
    </source>
</evidence>
<dbReference type="Pfam" id="PF03754">
    <property type="entry name" value="At2g31720-like"/>
    <property type="match status" value="1"/>
</dbReference>
<evidence type="ECO:0000256" key="4">
    <source>
        <dbReference type="ARBA" id="ARBA00023163"/>
    </source>
</evidence>
<dbReference type="GO" id="GO:0003677">
    <property type="term" value="F:DNA binding"/>
    <property type="evidence" value="ECO:0007669"/>
    <property type="project" value="UniProtKB-KW"/>
</dbReference>
<dbReference type="Proteomes" id="UP001168877">
    <property type="component" value="Unassembled WGS sequence"/>
</dbReference>
<protein>
    <recommendedName>
        <fullName evidence="8">TF-B3 domain-containing protein</fullName>
    </recommendedName>
</protein>
<evidence type="ECO:0000256" key="2">
    <source>
        <dbReference type="ARBA" id="ARBA00023015"/>
    </source>
</evidence>
<reference evidence="6" key="2">
    <citation type="submission" date="2023-06" db="EMBL/GenBank/DDBJ databases">
        <authorList>
            <person name="Swenson N.G."/>
            <person name="Wegrzyn J.L."/>
            <person name="Mcevoy S.L."/>
        </authorList>
    </citation>
    <scope>NUCLEOTIDE SEQUENCE</scope>
    <source>
        <strain evidence="6">NS2018</strain>
        <tissue evidence="6">Leaf</tissue>
    </source>
</reference>
<organism evidence="6 7">
    <name type="scientific">Acer saccharum</name>
    <name type="common">Sugar maple</name>
    <dbReference type="NCBI Taxonomy" id="4024"/>
    <lineage>
        <taxon>Eukaryota</taxon>
        <taxon>Viridiplantae</taxon>
        <taxon>Streptophyta</taxon>
        <taxon>Embryophyta</taxon>
        <taxon>Tracheophyta</taxon>
        <taxon>Spermatophyta</taxon>
        <taxon>Magnoliopsida</taxon>
        <taxon>eudicotyledons</taxon>
        <taxon>Gunneridae</taxon>
        <taxon>Pentapetalae</taxon>
        <taxon>rosids</taxon>
        <taxon>malvids</taxon>
        <taxon>Sapindales</taxon>
        <taxon>Sapindaceae</taxon>
        <taxon>Hippocastanoideae</taxon>
        <taxon>Acereae</taxon>
        <taxon>Acer</taxon>
    </lineage>
</organism>
<evidence type="ECO:0008006" key="8">
    <source>
        <dbReference type="Google" id="ProtNLM"/>
    </source>
</evidence>
<reference evidence="6" key="1">
    <citation type="journal article" date="2022" name="Plant J.">
        <title>Strategies of tolerance reflected in two North American maple genomes.</title>
        <authorList>
            <person name="McEvoy S.L."/>
            <person name="Sezen U.U."/>
            <person name="Trouern-Trend A."/>
            <person name="McMahon S.M."/>
            <person name="Schaberg P.G."/>
            <person name="Yang J."/>
            <person name="Wegrzyn J.L."/>
            <person name="Swenson N.G."/>
        </authorList>
    </citation>
    <scope>NUCLEOTIDE SEQUENCE</scope>
    <source>
        <strain evidence="6">NS2018</strain>
    </source>
</reference>
<comment type="subcellular location">
    <subcellularLocation>
        <location evidence="1">Nucleus</location>
    </subcellularLocation>
</comment>
<evidence type="ECO:0000256" key="1">
    <source>
        <dbReference type="ARBA" id="ARBA00004123"/>
    </source>
</evidence>
<dbReference type="InterPro" id="IPR015300">
    <property type="entry name" value="DNA-bd_pseudobarrel_sf"/>
</dbReference>
<keyword evidence="3" id="KW-0238">DNA-binding</keyword>
<gene>
    <name evidence="6" type="ORF">LWI29_018335</name>
</gene>
<comment type="caution">
    <text evidence="6">The sequence shown here is derived from an EMBL/GenBank/DDBJ whole genome shotgun (WGS) entry which is preliminary data.</text>
</comment>
<dbReference type="EMBL" id="JAUESC010000386">
    <property type="protein sequence ID" value="KAK0576497.1"/>
    <property type="molecule type" value="Genomic_DNA"/>
</dbReference>